<feature type="region of interest" description="Disordered" evidence="1">
    <location>
        <begin position="565"/>
        <end position="586"/>
    </location>
</feature>
<dbReference type="PATRIC" id="fig|857265.3.peg.2511"/>
<feature type="signal peptide" evidence="2">
    <location>
        <begin position="1"/>
        <end position="22"/>
    </location>
</feature>
<evidence type="ECO:0000313" key="3">
    <source>
        <dbReference type="EMBL" id="KPC52601.1"/>
    </source>
</evidence>
<dbReference type="STRING" id="857265.WG78_12175"/>
<keyword evidence="2" id="KW-0732">Signal</keyword>
<organism evidence="3 4">
    <name type="scientific">Amantichitinum ursilacus</name>
    <dbReference type="NCBI Taxonomy" id="857265"/>
    <lineage>
        <taxon>Bacteria</taxon>
        <taxon>Pseudomonadati</taxon>
        <taxon>Pseudomonadota</taxon>
        <taxon>Betaproteobacteria</taxon>
        <taxon>Neisseriales</taxon>
        <taxon>Chitinibacteraceae</taxon>
        <taxon>Amantichitinum</taxon>
    </lineage>
</organism>
<accession>A0A0N0XKA3</accession>
<dbReference type="Proteomes" id="UP000037939">
    <property type="component" value="Unassembled WGS sequence"/>
</dbReference>
<feature type="chain" id="PRO_5005863071" evidence="2">
    <location>
        <begin position="23"/>
        <end position="657"/>
    </location>
</feature>
<feature type="region of interest" description="Disordered" evidence="1">
    <location>
        <begin position="525"/>
        <end position="550"/>
    </location>
</feature>
<evidence type="ECO:0000313" key="4">
    <source>
        <dbReference type="Proteomes" id="UP000037939"/>
    </source>
</evidence>
<dbReference type="AlphaFoldDB" id="A0A0N0XKA3"/>
<dbReference type="PROSITE" id="PS51257">
    <property type="entry name" value="PROKAR_LIPOPROTEIN"/>
    <property type="match status" value="1"/>
</dbReference>
<feature type="compositionally biased region" description="Low complexity" evidence="1">
    <location>
        <begin position="577"/>
        <end position="586"/>
    </location>
</feature>
<sequence length="657" mass="67243">MTQRSGSCKAVAALVCLTLALAGCTTLRPQIIQKDLVLNQPPTDPACDVPASTQSELGLQICQSSLLRLRYLEAAADETTLHNTIGAGLIALSAAGIYKGITSNSDHLARELAAMGLTGAAAYAYGQNFISPTRQHLYMAGAGALLCAIQASRPWLYTQDEEDALDTALDHYLRDQRALQQAVDVATTIAQAHASSGASGATRCVRTPVAGVPSDWQADIAALQDKVCSNQSSSRSANAARGQGVAANSRNLLETAAGLGQQNVDAGSVLTDRALQIQANIAGAATALNGRTNLIQDQVNIEVLNTVPDLTRLLSVGNDLRSSGLALTNSALLAPTAVKSQSATSTAGVDATTQRAIQALSDATDALSVSQAALQRQVELAERKARAAGTVTACRFNPSTGFGTVTLVPDLDEIALNGAQSFTWSVYGVPGVPVAQLSGSSEMADVAVSGNGGVAQVKVTLKQTLAQGQWLMVTISDANHLASRDVRIVGTTATSAVDGVAATPALMPNRKIAVPPLAQSAGTGSAANAAVKPAKPSARPQSARASAATTSPAAIKASAAVALIPAPTPTPTPTPKSAPAAATATPVPTRIPTISKTELDQICRANQLGSNEACYDQIESLKDRCAQTLGIANSADTQGALQSAIRPGGRCYPQGAR</sequence>
<feature type="compositionally biased region" description="Low complexity" evidence="1">
    <location>
        <begin position="533"/>
        <end position="550"/>
    </location>
</feature>
<keyword evidence="4" id="KW-1185">Reference proteome</keyword>
<proteinExistence type="predicted"/>
<feature type="compositionally biased region" description="Pro residues" evidence="1">
    <location>
        <begin position="566"/>
        <end position="576"/>
    </location>
</feature>
<name>A0A0N0XKA3_9NEIS</name>
<dbReference type="EMBL" id="LAQT01000009">
    <property type="protein sequence ID" value="KPC52601.1"/>
    <property type="molecule type" value="Genomic_DNA"/>
</dbReference>
<gene>
    <name evidence="3" type="ORF">WG78_12175</name>
</gene>
<comment type="caution">
    <text evidence="3">The sequence shown here is derived from an EMBL/GenBank/DDBJ whole genome shotgun (WGS) entry which is preliminary data.</text>
</comment>
<evidence type="ECO:0000256" key="1">
    <source>
        <dbReference type="SAM" id="MobiDB-lite"/>
    </source>
</evidence>
<dbReference type="RefSeq" id="WP_053938086.1">
    <property type="nucleotide sequence ID" value="NZ_LAQT01000009.1"/>
</dbReference>
<evidence type="ECO:0000256" key="2">
    <source>
        <dbReference type="SAM" id="SignalP"/>
    </source>
</evidence>
<protein>
    <submittedName>
        <fullName evidence="3">Uncharacterized protein</fullName>
    </submittedName>
</protein>
<reference evidence="3 4" key="1">
    <citation type="submission" date="2015-07" db="EMBL/GenBank/DDBJ databases">
        <title>Draft genome sequence of the Amantichitinum ursilacus IGB-41, a new chitin-degrading bacterium.</title>
        <authorList>
            <person name="Kirstahler P."/>
            <person name="Guenther M."/>
            <person name="Grumaz C."/>
            <person name="Rupp S."/>
            <person name="Zibek S."/>
            <person name="Sohn K."/>
        </authorList>
    </citation>
    <scope>NUCLEOTIDE SEQUENCE [LARGE SCALE GENOMIC DNA]</scope>
    <source>
        <strain evidence="3 4">IGB-41</strain>
    </source>
</reference>